<sequence>MANLPVMQLVRELVRTYQGFTATAFAQIESTSGLGAAEFDVLSALAGNEGLTFKDLSDRTLIYKTTLTSVVDRLQKKGLVERRHCTEDRRCIYVAVTQDGQALFDRVFPAHVEFLQQRLAGLSDGDLETLRSGLSALRQRFD</sequence>
<organism evidence="2 3">
    <name type="scientific">Abyssibacter profundi</name>
    <dbReference type="NCBI Taxonomy" id="2182787"/>
    <lineage>
        <taxon>Bacteria</taxon>
        <taxon>Pseudomonadati</taxon>
        <taxon>Pseudomonadota</taxon>
        <taxon>Gammaproteobacteria</taxon>
        <taxon>Chromatiales</taxon>
        <taxon>Oceanococcaceae</taxon>
        <taxon>Abyssibacter</taxon>
    </lineage>
</organism>
<evidence type="ECO:0000313" key="2">
    <source>
        <dbReference type="EMBL" id="PWN54636.1"/>
    </source>
</evidence>
<evidence type="ECO:0000259" key="1">
    <source>
        <dbReference type="PROSITE" id="PS50995"/>
    </source>
</evidence>
<evidence type="ECO:0000313" key="3">
    <source>
        <dbReference type="Proteomes" id="UP000251800"/>
    </source>
</evidence>
<dbReference type="PANTHER" id="PTHR33164:SF43">
    <property type="entry name" value="HTH-TYPE TRANSCRIPTIONAL REPRESSOR YETL"/>
    <property type="match status" value="1"/>
</dbReference>
<dbReference type="GO" id="GO:0003700">
    <property type="term" value="F:DNA-binding transcription factor activity"/>
    <property type="evidence" value="ECO:0007669"/>
    <property type="project" value="InterPro"/>
</dbReference>
<comment type="caution">
    <text evidence="2">The sequence shown here is derived from an EMBL/GenBank/DDBJ whole genome shotgun (WGS) entry which is preliminary data.</text>
</comment>
<proteinExistence type="predicted"/>
<accession>A0A383XPT2</accession>
<dbReference type="PANTHER" id="PTHR33164">
    <property type="entry name" value="TRANSCRIPTIONAL REGULATOR, MARR FAMILY"/>
    <property type="match status" value="1"/>
</dbReference>
<gene>
    <name evidence="2" type="ORF">DEH80_16515</name>
</gene>
<protein>
    <submittedName>
        <fullName evidence="2">MarR family transcriptional regulator</fullName>
    </submittedName>
</protein>
<dbReference type="Proteomes" id="UP000251800">
    <property type="component" value="Unassembled WGS sequence"/>
</dbReference>
<feature type="domain" description="HTH marR-type" evidence="1">
    <location>
        <begin position="6"/>
        <end position="139"/>
    </location>
</feature>
<dbReference type="InterPro" id="IPR036390">
    <property type="entry name" value="WH_DNA-bd_sf"/>
</dbReference>
<dbReference type="InterPro" id="IPR000835">
    <property type="entry name" value="HTH_MarR-typ"/>
</dbReference>
<dbReference type="GO" id="GO:0006950">
    <property type="term" value="P:response to stress"/>
    <property type="evidence" value="ECO:0007669"/>
    <property type="project" value="TreeGrafter"/>
</dbReference>
<dbReference type="PROSITE" id="PS50995">
    <property type="entry name" value="HTH_MARR_2"/>
    <property type="match status" value="1"/>
</dbReference>
<reference evidence="2 3" key="1">
    <citation type="submission" date="2018-05" db="EMBL/GenBank/DDBJ databases">
        <title>Abyssibacter profundi OUC007T gen. nov., sp. nov, a marine bacterium isolated from seawater of the Mariana Trench.</title>
        <authorList>
            <person name="Zhou S."/>
        </authorList>
    </citation>
    <scope>NUCLEOTIDE SEQUENCE [LARGE SCALE GENOMIC DNA]</scope>
    <source>
        <strain evidence="2 3">OUC007</strain>
    </source>
</reference>
<dbReference type="OrthoDB" id="9815567at2"/>
<dbReference type="InterPro" id="IPR036388">
    <property type="entry name" value="WH-like_DNA-bd_sf"/>
</dbReference>
<dbReference type="Gene3D" id="1.10.10.10">
    <property type="entry name" value="Winged helix-like DNA-binding domain superfamily/Winged helix DNA-binding domain"/>
    <property type="match status" value="1"/>
</dbReference>
<name>A0A383XPT2_9GAMM</name>
<dbReference type="AlphaFoldDB" id="A0A383XPT2"/>
<dbReference type="SMART" id="SM00347">
    <property type="entry name" value="HTH_MARR"/>
    <property type="match status" value="1"/>
</dbReference>
<dbReference type="PRINTS" id="PR00598">
    <property type="entry name" value="HTHMARR"/>
</dbReference>
<keyword evidence="3" id="KW-1185">Reference proteome</keyword>
<dbReference type="InterPro" id="IPR039422">
    <property type="entry name" value="MarR/SlyA-like"/>
</dbReference>
<dbReference type="EMBL" id="QEQK01000021">
    <property type="protein sequence ID" value="PWN54636.1"/>
    <property type="molecule type" value="Genomic_DNA"/>
</dbReference>
<dbReference type="SUPFAM" id="SSF46785">
    <property type="entry name" value="Winged helix' DNA-binding domain"/>
    <property type="match status" value="1"/>
</dbReference>
<dbReference type="Pfam" id="PF12802">
    <property type="entry name" value="MarR_2"/>
    <property type="match status" value="1"/>
</dbReference>